<protein>
    <submittedName>
        <fullName evidence="3">Acyl-CoA dehydrogenase, C-terminal domain</fullName>
    </submittedName>
</protein>
<evidence type="ECO:0000259" key="2">
    <source>
        <dbReference type="Pfam" id="PF00441"/>
    </source>
</evidence>
<dbReference type="Proteomes" id="UP000182100">
    <property type="component" value="Unassembled WGS sequence"/>
</dbReference>
<sequence length="216" mass="22734">MRSPTMAGLSTRVYKTARDVGPRAALAVQHGASDEPDEDVRPVVGPGGHVMAPLDFPLPAGARMLPTPIPAGLGVAVWRHDMPDGAAAADYGGWCETLSWLRLGLCDRLLDTVLVHLSGRTSGGEPLLRRQLLKGALADVEIERHELRAMLAELDTADGTYFPALADLHERITDSERALLRLSGAHGFTAHGPGALAHTSELLGDVYVGGGADVAA</sequence>
<evidence type="ECO:0000313" key="4">
    <source>
        <dbReference type="Proteomes" id="UP000182100"/>
    </source>
</evidence>
<gene>
    <name evidence="3" type="ORF">SAMN05216505_102369</name>
</gene>
<dbReference type="InterPro" id="IPR036250">
    <property type="entry name" value="AcylCo_DH-like_C"/>
</dbReference>
<reference evidence="4" key="1">
    <citation type="submission" date="2016-10" db="EMBL/GenBank/DDBJ databases">
        <authorList>
            <person name="Varghese N."/>
            <person name="Submissions S."/>
        </authorList>
    </citation>
    <scope>NUCLEOTIDE SEQUENCE [LARGE SCALE GENOMIC DNA]</scope>
    <source>
        <strain evidence="4">CGMCC 4.3504</strain>
    </source>
</reference>
<dbReference type="Pfam" id="PF00441">
    <property type="entry name" value="Acyl-CoA_dh_1"/>
    <property type="match status" value="1"/>
</dbReference>
<organism evidence="3 4">
    <name type="scientific">Streptomyces prasinopilosus</name>
    <dbReference type="NCBI Taxonomy" id="67344"/>
    <lineage>
        <taxon>Bacteria</taxon>
        <taxon>Bacillati</taxon>
        <taxon>Actinomycetota</taxon>
        <taxon>Actinomycetes</taxon>
        <taxon>Kitasatosporales</taxon>
        <taxon>Streptomycetaceae</taxon>
        <taxon>Streptomyces</taxon>
    </lineage>
</organism>
<proteinExistence type="predicted"/>
<dbReference type="EMBL" id="FMZK01000002">
    <property type="protein sequence ID" value="SDC50096.1"/>
    <property type="molecule type" value="Genomic_DNA"/>
</dbReference>
<dbReference type="GO" id="GO:0016627">
    <property type="term" value="F:oxidoreductase activity, acting on the CH-CH group of donors"/>
    <property type="evidence" value="ECO:0007669"/>
    <property type="project" value="InterPro"/>
</dbReference>
<evidence type="ECO:0000256" key="1">
    <source>
        <dbReference type="ARBA" id="ARBA00022630"/>
    </source>
</evidence>
<dbReference type="SUPFAM" id="SSF47203">
    <property type="entry name" value="Acyl-CoA dehydrogenase C-terminal domain-like"/>
    <property type="match status" value="1"/>
</dbReference>
<name>A0A1G6M559_9ACTN</name>
<dbReference type="RefSeq" id="WP_055573065.1">
    <property type="nucleotide sequence ID" value="NZ_FMZK01000002.1"/>
</dbReference>
<accession>A0A1G6M559</accession>
<dbReference type="STRING" id="67344.SAMN05216505_102369"/>
<keyword evidence="1" id="KW-0285">Flavoprotein</keyword>
<dbReference type="AlphaFoldDB" id="A0A1G6M559"/>
<feature type="domain" description="Acyl-CoA dehydrogenase/oxidase C-terminal" evidence="2">
    <location>
        <begin position="100"/>
        <end position="153"/>
    </location>
</feature>
<dbReference type="InterPro" id="IPR009075">
    <property type="entry name" value="AcylCo_DH/oxidase_C"/>
</dbReference>
<evidence type="ECO:0000313" key="3">
    <source>
        <dbReference type="EMBL" id="SDC50096.1"/>
    </source>
</evidence>
<keyword evidence="4" id="KW-1185">Reference proteome</keyword>